<feature type="coiled-coil region" evidence="13">
    <location>
        <begin position="100"/>
        <end position="155"/>
    </location>
</feature>
<dbReference type="EMBL" id="GFAH01000314">
    <property type="protein sequence ID" value="JAV48075.1"/>
    <property type="molecule type" value="Transcribed_RNA"/>
</dbReference>
<dbReference type="GO" id="GO:0005737">
    <property type="term" value="C:cytoplasm"/>
    <property type="evidence" value="ECO:0007669"/>
    <property type="project" value="TreeGrafter"/>
</dbReference>
<evidence type="ECO:0000256" key="3">
    <source>
        <dbReference type="ARBA" id="ARBA00022490"/>
    </source>
</evidence>
<evidence type="ECO:0000313" key="15">
    <source>
        <dbReference type="EMBL" id="JAV48075.1"/>
    </source>
</evidence>
<proteinExistence type="inferred from homology"/>
<feature type="compositionally biased region" description="Basic and acidic residues" evidence="14">
    <location>
        <begin position="533"/>
        <end position="545"/>
    </location>
</feature>
<evidence type="ECO:0000256" key="9">
    <source>
        <dbReference type="ARBA" id="ARBA00023212"/>
    </source>
</evidence>
<dbReference type="Pfam" id="PF13424">
    <property type="entry name" value="TPR_12"/>
    <property type="match status" value="2"/>
</dbReference>
<evidence type="ECO:0000256" key="4">
    <source>
        <dbReference type="ARBA" id="ARBA00022701"/>
    </source>
</evidence>
<comment type="subunit">
    <text evidence="12">Oligomeric complex composed of two heavy chains and two light chains.</text>
</comment>
<evidence type="ECO:0000256" key="11">
    <source>
        <dbReference type="PROSITE-ProRule" id="PRU00339"/>
    </source>
</evidence>
<feature type="compositionally biased region" description="Polar residues" evidence="14">
    <location>
        <begin position="561"/>
        <end position="581"/>
    </location>
</feature>
<dbReference type="GO" id="GO:0005874">
    <property type="term" value="C:microtubule"/>
    <property type="evidence" value="ECO:0007669"/>
    <property type="project" value="UniProtKB-UniRule"/>
</dbReference>
<evidence type="ECO:0000256" key="1">
    <source>
        <dbReference type="ARBA" id="ARBA00004245"/>
    </source>
</evidence>
<keyword evidence="9 12" id="KW-0206">Cytoskeleton</keyword>
<evidence type="ECO:0000256" key="14">
    <source>
        <dbReference type="SAM" id="MobiDB-lite"/>
    </source>
</evidence>
<dbReference type="GO" id="GO:0005871">
    <property type="term" value="C:kinesin complex"/>
    <property type="evidence" value="ECO:0007669"/>
    <property type="project" value="UniProtKB-UniRule"/>
</dbReference>
<keyword evidence="8 12" id="KW-0505">Motor protein</keyword>
<evidence type="ECO:0000256" key="8">
    <source>
        <dbReference type="ARBA" id="ARBA00023175"/>
    </source>
</evidence>
<organism evidence="15">
    <name type="scientific">Hadrurus spadix</name>
    <dbReference type="NCBI Taxonomy" id="141984"/>
    <lineage>
        <taxon>Eukaryota</taxon>
        <taxon>Metazoa</taxon>
        <taxon>Ecdysozoa</taxon>
        <taxon>Arthropoda</taxon>
        <taxon>Chelicerata</taxon>
        <taxon>Arachnida</taxon>
        <taxon>Scorpiones</taxon>
        <taxon>Iurida</taxon>
        <taxon>Iuroidea</taxon>
        <taxon>Hadrurus</taxon>
    </lineage>
</organism>
<dbReference type="Pfam" id="PF13374">
    <property type="entry name" value="TPR_10"/>
    <property type="match status" value="2"/>
</dbReference>
<protein>
    <recommendedName>
        <fullName evidence="10 12">Kinesin light chain</fullName>
    </recommendedName>
</protein>
<feature type="region of interest" description="Disordered" evidence="14">
    <location>
        <begin position="168"/>
        <end position="207"/>
    </location>
</feature>
<evidence type="ECO:0000256" key="6">
    <source>
        <dbReference type="ARBA" id="ARBA00022803"/>
    </source>
</evidence>
<evidence type="ECO:0000256" key="12">
    <source>
        <dbReference type="RuleBase" id="RU367020"/>
    </source>
</evidence>
<keyword evidence="6 11" id="KW-0802">TPR repeat</keyword>
<dbReference type="FunFam" id="1.25.40.10:FF:000003">
    <property type="entry name" value="kinesin light chain isoform X1"/>
    <property type="match status" value="1"/>
</dbReference>
<keyword evidence="7 13" id="KW-0175">Coiled coil</keyword>
<keyword evidence="3 12" id="KW-0963">Cytoplasm</keyword>
<dbReference type="PRINTS" id="PR00381">
    <property type="entry name" value="KINESINLIGHT"/>
</dbReference>
<dbReference type="InterPro" id="IPR019734">
    <property type="entry name" value="TPR_rpt"/>
</dbReference>
<dbReference type="PANTHER" id="PTHR45783">
    <property type="entry name" value="KINESIN LIGHT CHAIN"/>
    <property type="match status" value="1"/>
</dbReference>
<keyword evidence="4 12" id="KW-0493">Microtubule</keyword>
<feature type="repeat" description="TPR" evidence="11">
    <location>
        <begin position="263"/>
        <end position="296"/>
    </location>
</feature>
<dbReference type="SMART" id="SM00028">
    <property type="entry name" value="TPR"/>
    <property type="match status" value="5"/>
</dbReference>
<reference evidence="15" key="1">
    <citation type="submission" date="2016-11" db="EMBL/GenBank/DDBJ databases">
        <title>Venom-gland transcriptomics and venom proteomics of the black-back scorpion (Hadrurus spadix) reveal detectability challenges and an unexplored realm of animal toxin diversity.</title>
        <authorList>
            <person name="Rokyta D.R."/>
            <person name="Ward M.J."/>
        </authorList>
    </citation>
    <scope>NUCLEOTIDE SEQUENCE</scope>
    <source>
        <tissue evidence="15">Venom gland</tissue>
    </source>
</reference>
<feature type="region of interest" description="Disordered" evidence="14">
    <location>
        <begin position="506"/>
        <end position="604"/>
    </location>
</feature>
<comment type="function">
    <text evidence="12">Kinesin is a microtubule-associated force-producing protein that play a role in organelle transport.</text>
</comment>
<comment type="similarity">
    <text evidence="2 12">Belongs to the kinesin light chain family.</text>
</comment>
<evidence type="ECO:0000256" key="13">
    <source>
        <dbReference type="SAM" id="Coils"/>
    </source>
</evidence>
<dbReference type="GO" id="GO:0019894">
    <property type="term" value="F:kinesin binding"/>
    <property type="evidence" value="ECO:0007669"/>
    <property type="project" value="TreeGrafter"/>
</dbReference>
<keyword evidence="5" id="KW-0677">Repeat</keyword>
<dbReference type="InterPro" id="IPR002151">
    <property type="entry name" value="Kinesin_light"/>
</dbReference>
<evidence type="ECO:0000256" key="2">
    <source>
        <dbReference type="ARBA" id="ARBA00009622"/>
    </source>
</evidence>
<dbReference type="SUPFAM" id="SSF48452">
    <property type="entry name" value="TPR-like"/>
    <property type="match status" value="2"/>
</dbReference>
<comment type="subcellular location">
    <subcellularLocation>
        <location evidence="1 12">Cytoplasm</location>
        <location evidence="1 12">Cytoskeleton</location>
    </subcellularLocation>
</comment>
<name>A0A1W7RAA6_9SCOR</name>
<evidence type="ECO:0000256" key="10">
    <source>
        <dbReference type="ARBA" id="ARBA00067974"/>
    </source>
</evidence>
<sequence length="604" mass="67905">MSQTIKAYRIKKIESIGKMTQMTQEEIITNTKTVIQGLDALKNEHNSILNGLMSSLKAVQQEKGDSNLMEEKALLVRKNLESIELSLGEAQVMMTLAGHLQTVEAEKQKLRAQVRRLCQENAWLRDELANTQQKLQTSEQVVAQLEEEKKQLEFMNTLKKYDSIEMGGEEPATENKNESEPSLDLGFPDDDDSVQPEALSPMPSGQMTTSISAGYEIPARLRTLHNLVIQYASQGRYEVAVPLCKQALEDLEKTSGHDHPDVATMLNILALVYRDQNKYKEAANLLNDALAIREKTLGENHPAVAATLNNLAVLYGKRGKYKDAEPLCKRALEIRERVLGKDHPDVAKQLNNLALLCQNQAKYEEVEHYYQRALEIYEKTLGPDDPNVAKTKNNLASAYLKQGKYKEAEILYKQVLTRAHEREFGSIDGENKPIWQLAEEREDNKNKSKDFVPYIEYGGWHKAAKVDSPTVATTLKNLGALYRRQGKYEAADTLEDCASRAKKEAIENARQSKSPHFLSTEFSVLPKDKRRSSRDSSRRGSRESLDSMNYDRISEGMDEPTTVQSNPLRNDQTSPQPSHDPSTGGRASGTGIKSKLFHALGFHS</sequence>
<accession>A0A1W7RAA6</accession>
<dbReference type="InterPro" id="IPR011990">
    <property type="entry name" value="TPR-like_helical_dom_sf"/>
</dbReference>
<evidence type="ECO:0000256" key="7">
    <source>
        <dbReference type="ARBA" id="ARBA00023054"/>
    </source>
</evidence>
<dbReference type="InterPro" id="IPR015792">
    <property type="entry name" value="Kinesin_light_repeat"/>
</dbReference>
<dbReference type="PANTHER" id="PTHR45783:SF3">
    <property type="entry name" value="KINESIN LIGHT CHAIN"/>
    <property type="match status" value="1"/>
</dbReference>
<dbReference type="PROSITE" id="PS50005">
    <property type="entry name" value="TPR"/>
    <property type="match status" value="2"/>
</dbReference>
<dbReference type="GO" id="GO:0007018">
    <property type="term" value="P:microtubule-based movement"/>
    <property type="evidence" value="ECO:0007669"/>
    <property type="project" value="TreeGrafter"/>
</dbReference>
<evidence type="ECO:0000256" key="5">
    <source>
        <dbReference type="ARBA" id="ARBA00022737"/>
    </source>
</evidence>
<dbReference type="PROSITE" id="PS01160">
    <property type="entry name" value="KINESIN_LIGHT"/>
    <property type="match status" value="1"/>
</dbReference>
<feature type="repeat" description="TPR" evidence="11">
    <location>
        <begin position="389"/>
        <end position="422"/>
    </location>
</feature>
<dbReference type="Gene3D" id="1.25.40.10">
    <property type="entry name" value="Tetratricopeptide repeat domain"/>
    <property type="match status" value="1"/>
</dbReference>
<dbReference type="AlphaFoldDB" id="A0A1W7RAA6"/>